<keyword evidence="4" id="KW-1185">Reference proteome</keyword>
<sequence length="236" mass="26930">MQSRSNTDFSHKDSCTDDTQSFTEYDKKNIKVVMNIEANQSLSEADVERKFLSPLKSLLSSIDSNVNIKSYSTLPSTTVGQKTSSTGHSFHPSDLLPSSSGSPHSQKPLFIRSSGDSTLSDIRTIEVEKKTTKPVFVKNEWNDDVKIFWLRNRCRIRELKGLIQIEIGIHPDNQELVFEGTNLTDDRTISYYGISHKIVNLKQKEQQTIPLLPNVIQELARGQIYEYSKLFRFQKN</sequence>
<dbReference type="CDD" id="cd17039">
    <property type="entry name" value="Ubl_ubiquitin_like"/>
    <property type="match status" value="1"/>
</dbReference>
<feature type="region of interest" description="Disordered" evidence="1">
    <location>
        <begin position="75"/>
        <end position="110"/>
    </location>
</feature>
<dbReference type="InterPro" id="IPR029071">
    <property type="entry name" value="Ubiquitin-like_domsf"/>
</dbReference>
<dbReference type="SUPFAM" id="SSF54236">
    <property type="entry name" value="Ubiquitin-like"/>
    <property type="match status" value="1"/>
</dbReference>
<dbReference type="Proteomes" id="UP000266721">
    <property type="component" value="Unassembled WGS sequence"/>
</dbReference>
<proteinExistence type="predicted"/>
<feature type="non-terminal residue" evidence="3">
    <location>
        <position position="1"/>
    </location>
</feature>
<feature type="compositionally biased region" description="Low complexity" evidence="1">
    <location>
        <begin position="92"/>
        <end position="109"/>
    </location>
</feature>
<dbReference type="PROSITE" id="PS50053">
    <property type="entry name" value="UBIQUITIN_2"/>
    <property type="match status" value="1"/>
</dbReference>
<dbReference type="InterPro" id="IPR000626">
    <property type="entry name" value="Ubiquitin-like_dom"/>
</dbReference>
<protein>
    <recommendedName>
        <fullName evidence="2">Ubiquitin-like domain-containing protein</fullName>
    </recommendedName>
</protein>
<dbReference type="EMBL" id="KV600886">
    <property type="protein sequence ID" value="OPL20764.1"/>
    <property type="molecule type" value="Genomic_DNA"/>
</dbReference>
<organism evidence="3 4">
    <name type="scientific">Mytilus galloprovincialis</name>
    <name type="common">Mediterranean mussel</name>
    <dbReference type="NCBI Taxonomy" id="29158"/>
    <lineage>
        <taxon>Eukaryota</taxon>
        <taxon>Metazoa</taxon>
        <taxon>Spiralia</taxon>
        <taxon>Lophotrochozoa</taxon>
        <taxon>Mollusca</taxon>
        <taxon>Bivalvia</taxon>
        <taxon>Autobranchia</taxon>
        <taxon>Pteriomorphia</taxon>
        <taxon>Mytilida</taxon>
        <taxon>Mytiloidea</taxon>
        <taxon>Mytilidae</taxon>
        <taxon>Mytilinae</taxon>
        <taxon>Mytilus</taxon>
    </lineage>
</organism>
<gene>
    <name evidence="3" type="ORF">AM593_08800</name>
</gene>
<evidence type="ECO:0000313" key="3">
    <source>
        <dbReference type="EMBL" id="OPL20764.1"/>
    </source>
</evidence>
<dbReference type="AlphaFoldDB" id="A0A3R5Q2I8"/>
<name>A0A3R5Q2I8_MYTGA</name>
<evidence type="ECO:0000313" key="4">
    <source>
        <dbReference type="Proteomes" id="UP000266721"/>
    </source>
</evidence>
<feature type="compositionally biased region" description="Polar residues" evidence="1">
    <location>
        <begin position="75"/>
        <end position="88"/>
    </location>
</feature>
<accession>A0A3R5Q2I8</accession>
<feature type="domain" description="Ubiquitin-like" evidence="2">
    <location>
        <begin position="133"/>
        <end position="195"/>
    </location>
</feature>
<dbReference type="Pfam" id="PF00240">
    <property type="entry name" value="ubiquitin"/>
    <property type="match status" value="1"/>
</dbReference>
<feature type="non-terminal residue" evidence="3">
    <location>
        <position position="236"/>
    </location>
</feature>
<feature type="region of interest" description="Disordered" evidence="1">
    <location>
        <begin position="1"/>
        <end position="20"/>
    </location>
</feature>
<evidence type="ECO:0000256" key="1">
    <source>
        <dbReference type="SAM" id="MobiDB-lite"/>
    </source>
</evidence>
<dbReference type="Gene3D" id="3.10.20.90">
    <property type="entry name" value="Phosphatidylinositol 3-kinase Catalytic Subunit, Chain A, domain 1"/>
    <property type="match status" value="1"/>
</dbReference>
<evidence type="ECO:0000259" key="2">
    <source>
        <dbReference type="PROSITE" id="PS50053"/>
    </source>
</evidence>
<dbReference type="SMR" id="A0A3R5Q2I8"/>
<reference evidence="3 4" key="1">
    <citation type="journal article" date="2016" name="PLoS ONE">
        <title>A First Insight into the Genome of the Filter-Feeder Mussel Mytilus galloprovincialis.</title>
        <authorList>
            <person name="Murgarella M."/>
            <person name="Puiu D."/>
            <person name="Novoa B."/>
            <person name="Figueras A."/>
            <person name="Posada D."/>
            <person name="Canchaya C."/>
        </authorList>
    </citation>
    <scope>NUCLEOTIDE SEQUENCE [LARGE SCALE GENOMIC DNA]</scope>
    <source>
        <tissue evidence="3">Muscle</tissue>
    </source>
</reference>